<dbReference type="PROSITE" id="PS50835">
    <property type="entry name" value="IG_LIKE"/>
    <property type="match status" value="1"/>
</dbReference>
<name>A0A182VTU4_9DIPT</name>
<dbReference type="InterPro" id="IPR007110">
    <property type="entry name" value="Ig-like_dom"/>
</dbReference>
<dbReference type="InterPro" id="IPR013098">
    <property type="entry name" value="Ig_I-set"/>
</dbReference>
<dbReference type="Gene3D" id="2.60.40.10">
    <property type="entry name" value="Immunoglobulins"/>
    <property type="match status" value="2"/>
</dbReference>
<dbReference type="GO" id="GO:0050839">
    <property type="term" value="F:cell adhesion molecule binding"/>
    <property type="evidence" value="ECO:0007669"/>
    <property type="project" value="TreeGrafter"/>
</dbReference>
<feature type="domain" description="Ig-like" evidence="6">
    <location>
        <begin position="333"/>
        <end position="414"/>
    </location>
</feature>
<keyword evidence="3" id="KW-1015">Disulfide bond</keyword>
<protein>
    <submittedName>
        <fullName evidence="7">Ig-like domain-containing protein</fullName>
    </submittedName>
</protein>
<keyword evidence="2" id="KW-0472">Membrane</keyword>
<evidence type="ECO:0000313" key="7">
    <source>
        <dbReference type="EnsemblMetazoa" id="AMIN001487-PA"/>
    </source>
</evidence>
<evidence type="ECO:0000256" key="3">
    <source>
        <dbReference type="ARBA" id="ARBA00023157"/>
    </source>
</evidence>
<proteinExistence type="predicted"/>
<dbReference type="PANTHER" id="PTHR11640">
    <property type="entry name" value="NEPHRIN"/>
    <property type="match status" value="1"/>
</dbReference>
<reference evidence="8" key="1">
    <citation type="submission" date="2013-03" db="EMBL/GenBank/DDBJ databases">
        <title>The Genome Sequence of Anopheles minimus MINIMUS1.</title>
        <authorList>
            <consortium name="The Broad Institute Genomics Platform"/>
            <person name="Neafsey D.E."/>
            <person name="Walton C."/>
            <person name="Walker B."/>
            <person name="Young S.K."/>
            <person name="Zeng Q."/>
            <person name="Gargeya S."/>
            <person name="Fitzgerald M."/>
            <person name="Haas B."/>
            <person name="Abouelleil A."/>
            <person name="Allen A.W."/>
            <person name="Alvarado L."/>
            <person name="Arachchi H.M."/>
            <person name="Berlin A.M."/>
            <person name="Chapman S.B."/>
            <person name="Gainer-Dewar J."/>
            <person name="Goldberg J."/>
            <person name="Griggs A."/>
            <person name="Gujja S."/>
            <person name="Hansen M."/>
            <person name="Howarth C."/>
            <person name="Imamovic A."/>
            <person name="Ireland A."/>
            <person name="Larimer J."/>
            <person name="McCowan C."/>
            <person name="Murphy C."/>
            <person name="Pearson M."/>
            <person name="Poon T.W."/>
            <person name="Priest M."/>
            <person name="Roberts A."/>
            <person name="Saif S."/>
            <person name="Shea T."/>
            <person name="Sisk P."/>
            <person name="Sykes S."/>
            <person name="Wortman J."/>
            <person name="Nusbaum C."/>
            <person name="Birren B."/>
        </authorList>
    </citation>
    <scope>NUCLEOTIDE SEQUENCE [LARGE SCALE GENOMIC DNA]</scope>
    <source>
        <strain evidence="8">MINIMUS1</strain>
    </source>
</reference>
<evidence type="ECO:0000256" key="1">
    <source>
        <dbReference type="ARBA" id="ARBA00004479"/>
    </source>
</evidence>
<sequence length="414" mass="46558">MVCTKTSLFVLSATDNNSLLGPTDNAALNSGVLDVPRSGSFSLAIYHASFGGEIHINQELTVSFCDYFVKRGKECYENRSSDAVSYNVRNATMEDSGQFVIKILLNQHWERFHLHILIRGIPTVHMNSYNILKNFPNTNLQCKGYAYPIPNITFSYTPCNPSAMNHSNTLDKRHCGESIILPQHLGRLSPFNYTTIFEVIVPSWAIETGPGIVSCKATNSEGTASTETFLYVRNFPDPMAFSVISPTDVVLYDDTVHMLCQVDVYNFTNQFTIHHGGSSFKLVGQRHHFAWTVTFLVHINNASQNEVSCAALRKNGTLLVNTLKLLIKYPSKPHVISMNNTVNTTIAYGDQHRLECDIDGTPTPDIVWFKNDDHLRDKYGHIIRISLEPDELRATYKCLGRNRLGTSEKTWNIV</sequence>
<organism evidence="7 8">
    <name type="scientific">Anopheles minimus</name>
    <dbReference type="NCBI Taxonomy" id="112268"/>
    <lineage>
        <taxon>Eukaryota</taxon>
        <taxon>Metazoa</taxon>
        <taxon>Ecdysozoa</taxon>
        <taxon>Arthropoda</taxon>
        <taxon>Hexapoda</taxon>
        <taxon>Insecta</taxon>
        <taxon>Pterygota</taxon>
        <taxon>Neoptera</taxon>
        <taxon>Endopterygota</taxon>
        <taxon>Diptera</taxon>
        <taxon>Nematocera</taxon>
        <taxon>Culicoidea</taxon>
        <taxon>Culicidae</taxon>
        <taxon>Anophelinae</taxon>
        <taxon>Anopheles</taxon>
    </lineage>
</organism>
<dbReference type="STRING" id="112268.A0A182VTU4"/>
<keyword evidence="5" id="KW-0393">Immunoglobulin domain</keyword>
<evidence type="ECO:0000259" key="6">
    <source>
        <dbReference type="PROSITE" id="PS50835"/>
    </source>
</evidence>
<dbReference type="InterPro" id="IPR013783">
    <property type="entry name" value="Ig-like_fold"/>
</dbReference>
<dbReference type="InterPro" id="IPR051275">
    <property type="entry name" value="Cell_adhesion_signaling"/>
</dbReference>
<dbReference type="GO" id="GO:0005911">
    <property type="term" value="C:cell-cell junction"/>
    <property type="evidence" value="ECO:0007669"/>
    <property type="project" value="TreeGrafter"/>
</dbReference>
<evidence type="ECO:0000256" key="2">
    <source>
        <dbReference type="ARBA" id="ARBA00023136"/>
    </source>
</evidence>
<dbReference type="SUPFAM" id="SSF48726">
    <property type="entry name" value="Immunoglobulin"/>
    <property type="match status" value="1"/>
</dbReference>
<comment type="subcellular location">
    <subcellularLocation>
        <location evidence="1">Membrane</location>
        <topology evidence="1">Single-pass type I membrane protein</topology>
    </subcellularLocation>
</comment>
<dbReference type="EnsemblMetazoa" id="AMIN001487-RA">
    <property type="protein sequence ID" value="AMIN001487-PA"/>
    <property type="gene ID" value="AMIN001487"/>
</dbReference>
<accession>A0A182VTU4</accession>
<dbReference type="InterPro" id="IPR036179">
    <property type="entry name" value="Ig-like_dom_sf"/>
</dbReference>
<dbReference type="VEuPathDB" id="VectorBase:AMIN001487"/>
<keyword evidence="4" id="KW-0325">Glycoprotein</keyword>
<dbReference type="GO" id="GO:0005886">
    <property type="term" value="C:plasma membrane"/>
    <property type="evidence" value="ECO:0007669"/>
    <property type="project" value="TreeGrafter"/>
</dbReference>
<dbReference type="Pfam" id="PF07679">
    <property type="entry name" value="I-set"/>
    <property type="match status" value="1"/>
</dbReference>
<evidence type="ECO:0000256" key="4">
    <source>
        <dbReference type="ARBA" id="ARBA00023180"/>
    </source>
</evidence>
<evidence type="ECO:0000313" key="8">
    <source>
        <dbReference type="Proteomes" id="UP000075920"/>
    </source>
</evidence>
<dbReference type="Proteomes" id="UP000075920">
    <property type="component" value="Unassembled WGS sequence"/>
</dbReference>
<dbReference type="GO" id="GO:0098609">
    <property type="term" value="P:cell-cell adhesion"/>
    <property type="evidence" value="ECO:0007669"/>
    <property type="project" value="TreeGrafter"/>
</dbReference>
<keyword evidence="8" id="KW-1185">Reference proteome</keyword>
<evidence type="ECO:0000256" key="5">
    <source>
        <dbReference type="ARBA" id="ARBA00023319"/>
    </source>
</evidence>
<dbReference type="AlphaFoldDB" id="A0A182VTU4"/>
<reference evidence="7" key="2">
    <citation type="submission" date="2020-05" db="UniProtKB">
        <authorList>
            <consortium name="EnsemblMetazoa"/>
        </authorList>
    </citation>
    <scope>IDENTIFICATION</scope>
    <source>
        <strain evidence="7">MINIMUS1</strain>
    </source>
</reference>
<dbReference type="PANTHER" id="PTHR11640:SF31">
    <property type="entry name" value="IRREGULAR CHIASM C-ROUGHEST PROTEIN-RELATED"/>
    <property type="match status" value="1"/>
</dbReference>